<gene>
    <name evidence="2" type="ORF">JTE90_019296</name>
</gene>
<sequence>MARTCPGKRGSKSALSSEHTGSSIREQLGLSMPQFSAEAQLRVSTSDSETGFSCSKRIGCCVTWLDTNHYCNNKCEESRAVIVAICPRPTRYSSTSQLLQIHISGATMGRPMFPREKNNPYNLCQVLLEMSSSRRRLGPTGHGFIRKGEDILLKHPFSTVFCHLSIRALRVVKMVYTQIS</sequence>
<feature type="region of interest" description="Disordered" evidence="1">
    <location>
        <begin position="1"/>
        <end position="22"/>
    </location>
</feature>
<proteinExistence type="predicted"/>
<name>A0AAV6UVQ8_9ARAC</name>
<dbReference type="Proteomes" id="UP000827092">
    <property type="component" value="Unassembled WGS sequence"/>
</dbReference>
<protein>
    <submittedName>
        <fullName evidence="2">Uncharacterized protein</fullName>
    </submittedName>
</protein>
<keyword evidence="3" id="KW-1185">Reference proteome</keyword>
<evidence type="ECO:0000313" key="2">
    <source>
        <dbReference type="EMBL" id="KAG8188395.1"/>
    </source>
</evidence>
<feature type="compositionally biased region" description="Polar residues" evidence="1">
    <location>
        <begin position="13"/>
        <end position="22"/>
    </location>
</feature>
<dbReference type="EMBL" id="JAFNEN010000239">
    <property type="protein sequence ID" value="KAG8188395.1"/>
    <property type="molecule type" value="Genomic_DNA"/>
</dbReference>
<accession>A0AAV6UVQ8</accession>
<evidence type="ECO:0000256" key="1">
    <source>
        <dbReference type="SAM" id="MobiDB-lite"/>
    </source>
</evidence>
<reference evidence="2 3" key="1">
    <citation type="journal article" date="2022" name="Nat. Ecol. Evol.">
        <title>A masculinizing supergene underlies an exaggerated male reproductive morph in a spider.</title>
        <authorList>
            <person name="Hendrickx F."/>
            <person name="De Corte Z."/>
            <person name="Sonet G."/>
            <person name="Van Belleghem S.M."/>
            <person name="Kostlbacher S."/>
            <person name="Vangestel C."/>
        </authorList>
    </citation>
    <scope>NUCLEOTIDE SEQUENCE [LARGE SCALE GENOMIC DNA]</scope>
    <source>
        <strain evidence="2">W744_W776</strain>
    </source>
</reference>
<organism evidence="2 3">
    <name type="scientific">Oedothorax gibbosus</name>
    <dbReference type="NCBI Taxonomy" id="931172"/>
    <lineage>
        <taxon>Eukaryota</taxon>
        <taxon>Metazoa</taxon>
        <taxon>Ecdysozoa</taxon>
        <taxon>Arthropoda</taxon>
        <taxon>Chelicerata</taxon>
        <taxon>Arachnida</taxon>
        <taxon>Araneae</taxon>
        <taxon>Araneomorphae</taxon>
        <taxon>Entelegynae</taxon>
        <taxon>Araneoidea</taxon>
        <taxon>Linyphiidae</taxon>
        <taxon>Erigoninae</taxon>
        <taxon>Oedothorax</taxon>
    </lineage>
</organism>
<evidence type="ECO:0000313" key="3">
    <source>
        <dbReference type="Proteomes" id="UP000827092"/>
    </source>
</evidence>
<comment type="caution">
    <text evidence="2">The sequence shown here is derived from an EMBL/GenBank/DDBJ whole genome shotgun (WGS) entry which is preliminary data.</text>
</comment>
<dbReference type="AlphaFoldDB" id="A0AAV6UVQ8"/>